<dbReference type="PANTHER" id="PTHR30346:SF0">
    <property type="entry name" value="HCA OPERON TRANSCRIPTIONAL ACTIVATOR HCAR"/>
    <property type="match status" value="1"/>
</dbReference>
<keyword evidence="7" id="KW-1185">Reference proteome</keyword>
<keyword evidence="4" id="KW-0804">Transcription</keyword>
<keyword evidence="3 6" id="KW-0238">DNA-binding</keyword>
<protein>
    <submittedName>
        <fullName evidence="6">DNA-binding transcriptional LysR family regulator</fullName>
    </submittedName>
</protein>
<dbReference type="PANTHER" id="PTHR30346">
    <property type="entry name" value="TRANSCRIPTIONAL DUAL REGULATOR HCAR-RELATED"/>
    <property type="match status" value="1"/>
</dbReference>
<evidence type="ECO:0000259" key="5">
    <source>
        <dbReference type="PROSITE" id="PS50931"/>
    </source>
</evidence>
<sequence length="306" mass="34633">MNMEWIRNFSEAAKYKSFSKAAKANNLSQPALSKQIRSLENNLDVILFHRTPAGIELTEAGEYFYHQINTVLDELTRIRYELKQYNKNNPVAIGSLPSIATYYLPSRTKGQQLWGRPLSLMVQNTSGELVQSLLEGRLDAVFVDSLYIGESLWHRALFTENYYAVFPNHHPFRSKETIELAELSTEPLIVHQAPCDTRKHLIEQMESLGHKPNIIREVAFGDFIYGAVMSGMGITIVPELVAKNIGHLELFVLPITDFGRNRTISLVTKSSKIGAAVYQFIEKISETPNKNERSKAGQKSVMETAR</sequence>
<evidence type="ECO:0000256" key="2">
    <source>
        <dbReference type="ARBA" id="ARBA00023015"/>
    </source>
</evidence>
<gene>
    <name evidence="6" type="ORF">JOC94_000359</name>
</gene>
<evidence type="ECO:0000256" key="4">
    <source>
        <dbReference type="ARBA" id="ARBA00023163"/>
    </source>
</evidence>
<organism evidence="6 7">
    <name type="scientific">Siminovitchia thermophila</name>
    <dbReference type="NCBI Taxonomy" id="1245522"/>
    <lineage>
        <taxon>Bacteria</taxon>
        <taxon>Bacillati</taxon>
        <taxon>Bacillota</taxon>
        <taxon>Bacilli</taxon>
        <taxon>Bacillales</taxon>
        <taxon>Bacillaceae</taxon>
        <taxon>Siminovitchia</taxon>
    </lineage>
</organism>
<dbReference type="InterPro" id="IPR000847">
    <property type="entry name" value="LysR_HTH_N"/>
</dbReference>
<dbReference type="Proteomes" id="UP000823485">
    <property type="component" value="Unassembled WGS sequence"/>
</dbReference>
<dbReference type="SUPFAM" id="SSF53850">
    <property type="entry name" value="Periplasmic binding protein-like II"/>
    <property type="match status" value="1"/>
</dbReference>
<evidence type="ECO:0000313" key="6">
    <source>
        <dbReference type="EMBL" id="MBM7713391.1"/>
    </source>
</evidence>
<evidence type="ECO:0000313" key="7">
    <source>
        <dbReference type="Proteomes" id="UP000823485"/>
    </source>
</evidence>
<dbReference type="Gene3D" id="1.10.10.10">
    <property type="entry name" value="Winged helix-like DNA-binding domain superfamily/Winged helix DNA-binding domain"/>
    <property type="match status" value="1"/>
</dbReference>
<dbReference type="Pfam" id="PF00126">
    <property type="entry name" value="HTH_1"/>
    <property type="match status" value="1"/>
</dbReference>
<dbReference type="SUPFAM" id="SSF46785">
    <property type="entry name" value="Winged helix' DNA-binding domain"/>
    <property type="match status" value="1"/>
</dbReference>
<evidence type="ECO:0000256" key="1">
    <source>
        <dbReference type="ARBA" id="ARBA00009437"/>
    </source>
</evidence>
<proteinExistence type="inferred from homology"/>
<dbReference type="EMBL" id="JAFBFH010000002">
    <property type="protein sequence ID" value="MBM7713391.1"/>
    <property type="molecule type" value="Genomic_DNA"/>
</dbReference>
<dbReference type="Gene3D" id="3.40.190.290">
    <property type="match status" value="1"/>
</dbReference>
<dbReference type="RefSeq" id="WP_205178139.1">
    <property type="nucleotide sequence ID" value="NZ_JAFBFH010000002.1"/>
</dbReference>
<evidence type="ECO:0000256" key="3">
    <source>
        <dbReference type="ARBA" id="ARBA00023125"/>
    </source>
</evidence>
<dbReference type="PROSITE" id="PS50931">
    <property type="entry name" value="HTH_LYSR"/>
    <property type="match status" value="1"/>
</dbReference>
<accession>A0ABS2R159</accession>
<dbReference type="InterPro" id="IPR036388">
    <property type="entry name" value="WH-like_DNA-bd_sf"/>
</dbReference>
<dbReference type="GO" id="GO:0003677">
    <property type="term" value="F:DNA binding"/>
    <property type="evidence" value="ECO:0007669"/>
    <property type="project" value="UniProtKB-KW"/>
</dbReference>
<feature type="domain" description="HTH lysR-type" evidence="5">
    <location>
        <begin position="1"/>
        <end position="58"/>
    </location>
</feature>
<dbReference type="CDD" id="cd05466">
    <property type="entry name" value="PBP2_LTTR_substrate"/>
    <property type="match status" value="1"/>
</dbReference>
<comment type="caution">
    <text evidence="6">The sequence shown here is derived from an EMBL/GenBank/DDBJ whole genome shotgun (WGS) entry which is preliminary data.</text>
</comment>
<dbReference type="InterPro" id="IPR036390">
    <property type="entry name" value="WH_DNA-bd_sf"/>
</dbReference>
<name>A0ABS2R159_9BACI</name>
<keyword evidence="2" id="KW-0805">Transcription regulation</keyword>
<comment type="similarity">
    <text evidence="1">Belongs to the LysR transcriptional regulatory family.</text>
</comment>
<dbReference type="InterPro" id="IPR005119">
    <property type="entry name" value="LysR_subst-bd"/>
</dbReference>
<reference evidence="6 7" key="1">
    <citation type="submission" date="2021-01" db="EMBL/GenBank/DDBJ databases">
        <title>Genomic Encyclopedia of Type Strains, Phase IV (KMG-IV): sequencing the most valuable type-strain genomes for metagenomic binning, comparative biology and taxonomic classification.</title>
        <authorList>
            <person name="Goeker M."/>
        </authorList>
    </citation>
    <scope>NUCLEOTIDE SEQUENCE [LARGE SCALE GENOMIC DNA]</scope>
    <source>
        <strain evidence="6 7">DSM 105453</strain>
    </source>
</reference>
<dbReference type="Pfam" id="PF03466">
    <property type="entry name" value="LysR_substrate"/>
    <property type="match status" value="1"/>
</dbReference>
<dbReference type="PRINTS" id="PR00039">
    <property type="entry name" value="HTHLYSR"/>
</dbReference>